<protein>
    <submittedName>
        <fullName evidence="1">Uncharacterized protein</fullName>
    </submittedName>
</protein>
<gene>
    <name evidence="1" type="ORF">AT03_08710</name>
</gene>
<keyword evidence="2" id="KW-1185">Reference proteome</keyword>
<name>A0A097R168_HAFAL</name>
<dbReference type="AlphaFoldDB" id="A0A097R168"/>
<dbReference type="RefSeq" id="WP_038502125.1">
    <property type="nucleotide sequence ID" value="NZ_CP009706.1"/>
</dbReference>
<proteinExistence type="predicted"/>
<sequence length="214" mass="24078">MDDIFLFSRSHIMQLAIASITGCRSASLRTSPNFKFQNPIQTAVAVLIIRPKLLVVDTVLTCAADIQYLLQRLADESYRSRIVLIVDNKNAQMARRYPLDFPELNIACIGDLQALSDTIQSTSQGYLVNTLSSQIYLGLQKHISNKFAALLMDWDAACSQAKRKGNDYKNILNRRSYLKKKLGLKNKTEIDLLIGMLKQPNRTNDATSPLRQSV</sequence>
<dbReference type="OrthoDB" id="9878928at2"/>
<dbReference type="EMBL" id="CP009706">
    <property type="protein sequence ID" value="AIU72466.1"/>
    <property type="molecule type" value="Genomic_DNA"/>
</dbReference>
<organism evidence="1 2">
    <name type="scientific">Hafnia alvei FB1</name>
    <dbReference type="NCBI Taxonomy" id="1453496"/>
    <lineage>
        <taxon>Bacteria</taxon>
        <taxon>Pseudomonadati</taxon>
        <taxon>Pseudomonadota</taxon>
        <taxon>Gammaproteobacteria</taxon>
        <taxon>Enterobacterales</taxon>
        <taxon>Hafniaceae</taxon>
        <taxon>Hafnia</taxon>
    </lineage>
</organism>
<accession>A0A097R168</accession>
<dbReference type="KEGG" id="hav:AT03_08710"/>
<dbReference type="Proteomes" id="UP000029986">
    <property type="component" value="Chromosome"/>
</dbReference>
<dbReference type="HOGENOM" id="CLU_1287324_0_0_6"/>
<evidence type="ECO:0000313" key="2">
    <source>
        <dbReference type="Proteomes" id="UP000029986"/>
    </source>
</evidence>
<reference evidence="1 2" key="1">
    <citation type="journal article" date="2014" name="Gut Pathog.">
        <title>Gene clusters of Hafnia alvei strain FB1 important in survival and pathogenesis: a draft genome perspective.</title>
        <authorList>
            <person name="Tan J.Y."/>
            <person name="Yin W.F."/>
            <person name="Chan K.G."/>
        </authorList>
    </citation>
    <scope>NUCLEOTIDE SEQUENCE [LARGE SCALE GENOMIC DNA]</scope>
    <source>
        <strain evidence="1 2">FB1</strain>
    </source>
</reference>
<evidence type="ECO:0000313" key="1">
    <source>
        <dbReference type="EMBL" id="AIU72466.1"/>
    </source>
</evidence>
<dbReference type="PATRIC" id="fig|1453496.5.peg.1739"/>